<accession>A0A914DB41</accession>
<keyword evidence="1" id="KW-1185">Reference proteome</keyword>
<dbReference type="CDD" id="cd00037">
    <property type="entry name" value="CLECT"/>
    <property type="match status" value="1"/>
</dbReference>
<sequence>MPNVSSYTNWAPGYPNGTGRCAIVSVDNDGNAFWKNSECNIKESGLDQVVCQGKSCDASSVACCANCTSNGVSYEKKQKIRTKHHNIKHMKLVNGKPVRTA</sequence>
<name>A0A914DB41_9BILA</name>
<dbReference type="InterPro" id="IPR016187">
    <property type="entry name" value="CTDL_fold"/>
</dbReference>
<dbReference type="Gene3D" id="3.10.100.10">
    <property type="entry name" value="Mannose-Binding Protein A, subunit A"/>
    <property type="match status" value="1"/>
</dbReference>
<dbReference type="Proteomes" id="UP000887540">
    <property type="component" value="Unplaced"/>
</dbReference>
<protein>
    <submittedName>
        <fullName evidence="2">C-type lectin domain-containing protein</fullName>
    </submittedName>
</protein>
<evidence type="ECO:0000313" key="1">
    <source>
        <dbReference type="Proteomes" id="UP000887540"/>
    </source>
</evidence>
<reference evidence="2" key="1">
    <citation type="submission" date="2022-11" db="UniProtKB">
        <authorList>
            <consortium name="WormBaseParasite"/>
        </authorList>
    </citation>
    <scope>IDENTIFICATION</scope>
</reference>
<dbReference type="AlphaFoldDB" id="A0A914DB41"/>
<organism evidence="1 2">
    <name type="scientific">Acrobeloides nanus</name>
    <dbReference type="NCBI Taxonomy" id="290746"/>
    <lineage>
        <taxon>Eukaryota</taxon>
        <taxon>Metazoa</taxon>
        <taxon>Ecdysozoa</taxon>
        <taxon>Nematoda</taxon>
        <taxon>Chromadorea</taxon>
        <taxon>Rhabditida</taxon>
        <taxon>Tylenchina</taxon>
        <taxon>Cephalobomorpha</taxon>
        <taxon>Cephaloboidea</taxon>
        <taxon>Cephalobidae</taxon>
        <taxon>Acrobeloides</taxon>
    </lineage>
</organism>
<dbReference type="SUPFAM" id="SSF56436">
    <property type="entry name" value="C-type lectin-like"/>
    <property type="match status" value="1"/>
</dbReference>
<dbReference type="WBParaSite" id="ACRNAN_scaffold2268.g21411.t1">
    <property type="protein sequence ID" value="ACRNAN_scaffold2268.g21411.t1"/>
    <property type="gene ID" value="ACRNAN_scaffold2268.g21411"/>
</dbReference>
<proteinExistence type="predicted"/>
<evidence type="ECO:0000313" key="2">
    <source>
        <dbReference type="WBParaSite" id="ACRNAN_scaffold2268.g21411.t1"/>
    </source>
</evidence>
<dbReference type="InterPro" id="IPR016186">
    <property type="entry name" value="C-type_lectin-like/link_sf"/>
</dbReference>